<dbReference type="SUPFAM" id="SSF56112">
    <property type="entry name" value="Protein kinase-like (PK-like)"/>
    <property type="match status" value="1"/>
</dbReference>
<dbReference type="Proteomes" id="UP001499852">
    <property type="component" value="Unassembled WGS sequence"/>
</dbReference>
<dbReference type="InterPro" id="IPR051678">
    <property type="entry name" value="AGP_Transferase"/>
</dbReference>
<dbReference type="RefSeq" id="WP_345735928.1">
    <property type="nucleotide sequence ID" value="NZ_BAABIA010000003.1"/>
</dbReference>
<dbReference type="PANTHER" id="PTHR21310:SF15">
    <property type="entry name" value="AMINOGLYCOSIDE PHOSPHOTRANSFERASE DOMAIN-CONTAINING PROTEIN"/>
    <property type="match status" value="1"/>
</dbReference>
<dbReference type="PANTHER" id="PTHR21310">
    <property type="entry name" value="AMINOGLYCOSIDE PHOSPHOTRANSFERASE-RELATED-RELATED"/>
    <property type="match status" value="1"/>
</dbReference>
<dbReference type="Gene3D" id="3.30.200.150">
    <property type="match status" value="1"/>
</dbReference>
<dbReference type="EMBL" id="BAABIA010000003">
    <property type="protein sequence ID" value="GAA5138291.1"/>
    <property type="molecule type" value="Genomic_DNA"/>
</dbReference>
<dbReference type="InterPro" id="IPR011009">
    <property type="entry name" value="Kinase-like_dom_sf"/>
</dbReference>
<gene>
    <name evidence="2" type="ORF">GCM10023213_16810</name>
</gene>
<evidence type="ECO:0000313" key="3">
    <source>
        <dbReference type="Proteomes" id="UP001499852"/>
    </source>
</evidence>
<name>A0ABP9P0H5_9BACT</name>
<protein>
    <recommendedName>
        <fullName evidence="1">Aminoglycoside phosphotransferase domain-containing protein</fullName>
    </recommendedName>
</protein>
<accession>A0ABP9P0H5</accession>
<reference evidence="3" key="1">
    <citation type="journal article" date="2019" name="Int. J. Syst. Evol. Microbiol.">
        <title>The Global Catalogue of Microorganisms (GCM) 10K type strain sequencing project: providing services to taxonomists for standard genome sequencing and annotation.</title>
        <authorList>
            <consortium name="The Broad Institute Genomics Platform"/>
            <consortium name="The Broad Institute Genome Sequencing Center for Infectious Disease"/>
            <person name="Wu L."/>
            <person name="Ma J."/>
        </authorList>
    </citation>
    <scope>NUCLEOTIDE SEQUENCE [LARGE SCALE GENOMIC DNA]</scope>
    <source>
        <strain evidence="3">JCM 18053</strain>
    </source>
</reference>
<proteinExistence type="predicted"/>
<keyword evidence="3" id="KW-1185">Reference proteome</keyword>
<feature type="domain" description="Aminoglycoside phosphotransferase" evidence="1">
    <location>
        <begin position="55"/>
        <end position="284"/>
    </location>
</feature>
<evidence type="ECO:0000313" key="2">
    <source>
        <dbReference type="EMBL" id="GAA5138291.1"/>
    </source>
</evidence>
<dbReference type="InterPro" id="IPR002575">
    <property type="entry name" value="Aminoglycoside_PTrfase"/>
</dbReference>
<comment type="caution">
    <text evidence="2">The sequence shown here is derived from an EMBL/GenBank/DDBJ whole genome shotgun (WGS) entry which is preliminary data.</text>
</comment>
<dbReference type="Pfam" id="PF01636">
    <property type="entry name" value="APH"/>
    <property type="match status" value="1"/>
</dbReference>
<sequence>MSRSHIYYWKCDRPAAFHGTEMQTSAADLHPQVLTLLKKRNPGLTIDLKEGGGQGNHRTFIAHIGEQDVFVRIEDGPEQDDYIKTESRVQEAVRALGVRTPRILGVDASRRDVPFAWQLMEMVRFPDLNDWHKRGELDLPRMAHEIGAAVARWQDVPVDGFGPFQSGGQGLTGFHASYADYFHLHLDRHLDFLTQHQFLTQTEADEIRQEIKIHDPLLKLKCGCLVHKDLALWNILGKKDEIVAFIDWDDSISGDPMDDLSLLGCFYDGPVIAQALAGYQRLKPLPQEYRRRFWLHLLRNMIVKAVIRVGAGYFDRNDGFFLIGSGSTGADLRRLTQARLQAALQGLRTDAALATL</sequence>
<evidence type="ECO:0000259" key="1">
    <source>
        <dbReference type="Pfam" id="PF01636"/>
    </source>
</evidence>
<organism evidence="2 3">
    <name type="scientific">Prosthecobacter algae</name>
    <dbReference type="NCBI Taxonomy" id="1144682"/>
    <lineage>
        <taxon>Bacteria</taxon>
        <taxon>Pseudomonadati</taxon>
        <taxon>Verrucomicrobiota</taxon>
        <taxon>Verrucomicrobiia</taxon>
        <taxon>Verrucomicrobiales</taxon>
        <taxon>Verrucomicrobiaceae</taxon>
        <taxon>Prosthecobacter</taxon>
    </lineage>
</organism>
<dbReference type="Gene3D" id="3.90.1200.10">
    <property type="match status" value="1"/>
</dbReference>